<name>A0A382WL94_9ZZZZ</name>
<accession>A0A382WL94</accession>
<reference evidence="1" key="1">
    <citation type="submission" date="2018-05" db="EMBL/GenBank/DDBJ databases">
        <authorList>
            <person name="Lanie J.A."/>
            <person name="Ng W.-L."/>
            <person name="Kazmierczak K.M."/>
            <person name="Andrzejewski T.M."/>
            <person name="Davidsen T.M."/>
            <person name="Wayne K.J."/>
            <person name="Tettelin H."/>
            <person name="Glass J.I."/>
            <person name="Rusch D."/>
            <person name="Podicherti R."/>
            <person name="Tsui H.-C.T."/>
            <person name="Winkler M.E."/>
        </authorList>
    </citation>
    <scope>NUCLEOTIDE SEQUENCE</scope>
</reference>
<dbReference type="AlphaFoldDB" id="A0A382WL94"/>
<sequence length="241" mass="27225">MKRLIVSFLFIYTCLTAQGINPLIWSPVEEDNRFIQQVWGQVCNGTGILNSDADHCNTQWGQHQLEIDIDNDGDNDFIAKVYEDWHTGFQGLGVFKNVYNEDSNNVFILDSIYRQCGSHGGISAGYFNDDEFIDIYFSTGGYHGPEWMLPDLDCLEQDFFYIGDGSGNFTQDTLLGSLPQGDEFIIGFIQDVFDVNNDALDEILALGWSESMNQIFILSYNDGIQNFDVINTISPLPDESE</sequence>
<gene>
    <name evidence="1" type="ORF">METZ01_LOCUS412397</name>
</gene>
<dbReference type="SUPFAM" id="SSF69318">
    <property type="entry name" value="Integrin alpha N-terminal domain"/>
    <property type="match status" value="1"/>
</dbReference>
<protein>
    <recommendedName>
        <fullName evidence="2">VCBS repeat-containing protein</fullName>
    </recommendedName>
</protein>
<evidence type="ECO:0008006" key="2">
    <source>
        <dbReference type="Google" id="ProtNLM"/>
    </source>
</evidence>
<organism evidence="1">
    <name type="scientific">marine metagenome</name>
    <dbReference type="NCBI Taxonomy" id="408172"/>
    <lineage>
        <taxon>unclassified sequences</taxon>
        <taxon>metagenomes</taxon>
        <taxon>ecological metagenomes</taxon>
    </lineage>
</organism>
<proteinExistence type="predicted"/>
<evidence type="ECO:0000313" key="1">
    <source>
        <dbReference type="EMBL" id="SVD59543.1"/>
    </source>
</evidence>
<dbReference type="InterPro" id="IPR028994">
    <property type="entry name" value="Integrin_alpha_N"/>
</dbReference>
<feature type="non-terminal residue" evidence="1">
    <location>
        <position position="241"/>
    </location>
</feature>
<dbReference type="EMBL" id="UINC01160733">
    <property type="protein sequence ID" value="SVD59543.1"/>
    <property type="molecule type" value="Genomic_DNA"/>
</dbReference>